<dbReference type="PROSITE" id="PS00198">
    <property type="entry name" value="4FE4S_FER_1"/>
    <property type="match status" value="1"/>
</dbReference>
<dbReference type="InterPro" id="IPR004017">
    <property type="entry name" value="Cys_rich_dom"/>
</dbReference>
<accession>A0ABV7AIG3</accession>
<keyword evidence="5" id="KW-0408">Iron</keyword>
<sequence length="436" mass="47122">MTDTATNPPGAPETPAKTREVNTQAAIDKFLAVTGSHVASYLDACIHCGQCSQACHFHEVTRDPKYTPALKLQPITRVYKRHKAPLSGLKKMFGLVPPELTADYLIEQQELLFDSCTMCGRCTEVCPMGIDIASIVGLSRQAMVAAGLGPEDLMEAAENSRSKGSPLGLTPEVLSDRIDWLADDNEVEIPLDRDKADVLITVSSIEMMKYPDSIVAMAKLLNHAGVDWTISSKGYEATNFGVLSGKSDVAKIMVERLVEAGEAVGAKMLVIPECGHAYGAMRWSGANILGRPLPFEVSHVTEFVAGLVRDGKLKLKKSDTSVTYHDPCQVSRRGGATQAARDILGAFATDFREMDPHGNHNWCCGGGGGVQAMGSAAELRHKVFQIKIDQVEATGAEQMVSACANCRLTMDESRTALGWQREVQSLVEVLADQLDE</sequence>
<dbReference type="RefSeq" id="WP_377833889.1">
    <property type="nucleotide sequence ID" value="NZ_JBHRSK010000010.1"/>
</dbReference>
<feature type="domain" description="4Fe-4S ferredoxin-type" evidence="8">
    <location>
        <begin position="107"/>
        <end position="135"/>
    </location>
</feature>
<dbReference type="InterPro" id="IPR017896">
    <property type="entry name" value="4Fe4S_Fe-S-bd"/>
</dbReference>
<dbReference type="Proteomes" id="UP001595443">
    <property type="component" value="Unassembled WGS sequence"/>
</dbReference>
<protein>
    <submittedName>
        <fullName evidence="9">(Fe-S)-binding protein</fullName>
    </submittedName>
</protein>
<keyword evidence="4" id="KW-0249">Electron transport</keyword>
<comment type="caution">
    <text evidence="9">The sequence shown here is derived from an EMBL/GenBank/DDBJ whole genome shotgun (WGS) entry which is preliminary data.</text>
</comment>
<evidence type="ECO:0000256" key="3">
    <source>
        <dbReference type="ARBA" id="ARBA00022723"/>
    </source>
</evidence>
<dbReference type="PROSITE" id="PS51379">
    <property type="entry name" value="4FE4S_FER_2"/>
    <property type="match status" value="2"/>
</dbReference>
<keyword evidence="6" id="KW-0411">Iron-sulfur</keyword>
<keyword evidence="1" id="KW-0813">Transport</keyword>
<organism evidence="9 10">
    <name type="scientific">Acidimangrovimonas pyrenivorans</name>
    <dbReference type="NCBI Taxonomy" id="2030798"/>
    <lineage>
        <taxon>Bacteria</taxon>
        <taxon>Pseudomonadati</taxon>
        <taxon>Pseudomonadota</taxon>
        <taxon>Alphaproteobacteria</taxon>
        <taxon>Rhodobacterales</taxon>
        <taxon>Paracoccaceae</taxon>
        <taxon>Acidimangrovimonas</taxon>
    </lineage>
</organism>
<feature type="domain" description="4Fe-4S ferredoxin-type" evidence="8">
    <location>
        <begin position="35"/>
        <end position="65"/>
    </location>
</feature>
<name>A0ABV7AIG3_9RHOB</name>
<evidence type="ECO:0000256" key="4">
    <source>
        <dbReference type="ARBA" id="ARBA00022982"/>
    </source>
</evidence>
<evidence type="ECO:0000259" key="8">
    <source>
        <dbReference type="PROSITE" id="PS51379"/>
    </source>
</evidence>
<evidence type="ECO:0000313" key="10">
    <source>
        <dbReference type="Proteomes" id="UP001595443"/>
    </source>
</evidence>
<dbReference type="EMBL" id="JBHRSK010000010">
    <property type="protein sequence ID" value="MFC2969184.1"/>
    <property type="molecule type" value="Genomic_DNA"/>
</dbReference>
<dbReference type="Gene3D" id="1.10.1060.10">
    <property type="entry name" value="Alpha-helical ferredoxin"/>
    <property type="match status" value="1"/>
</dbReference>
<dbReference type="InterPro" id="IPR017900">
    <property type="entry name" value="4Fe4S_Fe_S_CS"/>
</dbReference>
<evidence type="ECO:0000313" key="9">
    <source>
        <dbReference type="EMBL" id="MFC2969184.1"/>
    </source>
</evidence>
<reference evidence="10" key="1">
    <citation type="journal article" date="2019" name="Int. J. Syst. Evol. Microbiol.">
        <title>The Global Catalogue of Microorganisms (GCM) 10K type strain sequencing project: providing services to taxonomists for standard genome sequencing and annotation.</title>
        <authorList>
            <consortium name="The Broad Institute Genomics Platform"/>
            <consortium name="The Broad Institute Genome Sequencing Center for Infectious Disease"/>
            <person name="Wu L."/>
            <person name="Ma J."/>
        </authorList>
    </citation>
    <scope>NUCLEOTIDE SEQUENCE [LARGE SCALE GENOMIC DNA]</scope>
    <source>
        <strain evidence="10">KCTC 62192</strain>
    </source>
</reference>
<dbReference type="Pfam" id="PF13183">
    <property type="entry name" value="Fer4_8"/>
    <property type="match status" value="1"/>
</dbReference>
<keyword evidence="3" id="KW-0479">Metal-binding</keyword>
<evidence type="ECO:0000256" key="7">
    <source>
        <dbReference type="SAM" id="MobiDB-lite"/>
    </source>
</evidence>
<gene>
    <name evidence="9" type="ORF">ACFOES_13850</name>
</gene>
<dbReference type="PANTHER" id="PTHR43551">
    <property type="entry name" value="FUMARATE REDUCTASE IRON-SULFUR SUBUNIT"/>
    <property type="match status" value="1"/>
</dbReference>
<dbReference type="InterPro" id="IPR009051">
    <property type="entry name" value="Helical_ferredxn"/>
</dbReference>
<dbReference type="Pfam" id="PF02754">
    <property type="entry name" value="CCG"/>
    <property type="match status" value="1"/>
</dbReference>
<keyword evidence="2" id="KW-0004">4Fe-4S</keyword>
<evidence type="ECO:0000256" key="1">
    <source>
        <dbReference type="ARBA" id="ARBA00022448"/>
    </source>
</evidence>
<evidence type="ECO:0000256" key="6">
    <source>
        <dbReference type="ARBA" id="ARBA00023014"/>
    </source>
</evidence>
<dbReference type="SUPFAM" id="SSF46548">
    <property type="entry name" value="alpha-helical ferredoxin"/>
    <property type="match status" value="1"/>
</dbReference>
<keyword evidence="10" id="KW-1185">Reference proteome</keyword>
<proteinExistence type="predicted"/>
<evidence type="ECO:0000256" key="2">
    <source>
        <dbReference type="ARBA" id="ARBA00022485"/>
    </source>
</evidence>
<feature type="region of interest" description="Disordered" evidence="7">
    <location>
        <begin position="1"/>
        <end position="20"/>
    </location>
</feature>
<dbReference type="PANTHER" id="PTHR43551:SF1">
    <property type="entry name" value="HETERODISULFIDE REDUCTASE"/>
    <property type="match status" value="1"/>
</dbReference>
<evidence type="ECO:0000256" key="5">
    <source>
        <dbReference type="ARBA" id="ARBA00023004"/>
    </source>
</evidence>